<proteinExistence type="predicted"/>
<keyword evidence="2" id="KW-1185">Reference proteome</keyword>
<evidence type="ECO:0000313" key="1">
    <source>
        <dbReference type="EMBL" id="KAL2516119.1"/>
    </source>
</evidence>
<accession>A0ABD1TTR9</accession>
<gene>
    <name evidence="1" type="ORF">Fot_30090</name>
</gene>
<comment type="caution">
    <text evidence="1">The sequence shown here is derived from an EMBL/GenBank/DDBJ whole genome shotgun (WGS) entry which is preliminary data.</text>
</comment>
<dbReference type="AlphaFoldDB" id="A0ABD1TTR9"/>
<dbReference type="Proteomes" id="UP001604277">
    <property type="component" value="Unassembled WGS sequence"/>
</dbReference>
<evidence type="ECO:0000313" key="2">
    <source>
        <dbReference type="Proteomes" id="UP001604277"/>
    </source>
</evidence>
<reference evidence="2" key="1">
    <citation type="submission" date="2024-07" db="EMBL/GenBank/DDBJ databases">
        <title>Two chromosome-level genome assemblies of Korean endemic species Abeliophyllum distichum and Forsythia ovata (Oleaceae).</title>
        <authorList>
            <person name="Jang H."/>
        </authorList>
    </citation>
    <scope>NUCLEOTIDE SEQUENCE [LARGE SCALE GENOMIC DNA]</scope>
</reference>
<name>A0ABD1TTR9_9LAMI</name>
<sequence>MTLRNTKMHTIKLSIIVGIDPSTYVEQDFFATYNSEFKRCIPSQNIIRWRNVKNPGGTTYPKGKKWTENLPEEIDNLKRIQLEVKLLGFEKGIDKASKFSWLNCKNLSDEAKEKNFDDLRGKV</sequence>
<dbReference type="EMBL" id="JBFOLJ010000008">
    <property type="protein sequence ID" value="KAL2516119.1"/>
    <property type="molecule type" value="Genomic_DNA"/>
</dbReference>
<organism evidence="1 2">
    <name type="scientific">Forsythia ovata</name>
    <dbReference type="NCBI Taxonomy" id="205694"/>
    <lineage>
        <taxon>Eukaryota</taxon>
        <taxon>Viridiplantae</taxon>
        <taxon>Streptophyta</taxon>
        <taxon>Embryophyta</taxon>
        <taxon>Tracheophyta</taxon>
        <taxon>Spermatophyta</taxon>
        <taxon>Magnoliopsida</taxon>
        <taxon>eudicotyledons</taxon>
        <taxon>Gunneridae</taxon>
        <taxon>Pentapetalae</taxon>
        <taxon>asterids</taxon>
        <taxon>lamiids</taxon>
        <taxon>Lamiales</taxon>
        <taxon>Oleaceae</taxon>
        <taxon>Forsythieae</taxon>
        <taxon>Forsythia</taxon>
    </lineage>
</organism>
<protein>
    <submittedName>
        <fullName evidence="1">Uncharacterized protein</fullName>
    </submittedName>
</protein>